<dbReference type="STRING" id="764298.STRMA_1054"/>
<feature type="active site" description="Tele-phosphohistidine intermediate" evidence="19">
    <location>
        <position position="191"/>
    </location>
</feature>
<evidence type="ECO:0000313" key="26">
    <source>
        <dbReference type="EMBL" id="EHJ53077.1"/>
    </source>
</evidence>
<dbReference type="PIRSF" id="PIRSF000732">
    <property type="entry name" value="PTS_enzyme_I"/>
    <property type="match status" value="1"/>
</dbReference>
<evidence type="ECO:0000256" key="3">
    <source>
        <dbReference type="ARBA" id="ARBA00002728"/>
    </source>
</evidence>
<dbReference type="GO" id="GO:0005737">
    <property type="term" value="C:cytoplasm"/>
    <property type="evidence" value="ECO:0007669"/>
    <property type="project" value="UniProtKB-SubCell"/>
</dbReference>
<feature type="domain" description="Phosphotransferase system enzyme I N-terminal" evidence="25">
    <location>
        <begin position="6"/>
        <end position="128"/>
    </location>
</feature>
<dbReference type="OrthoDB" id="9765468at2"/>
<name>G5JUR4_9STRE</name>
<reference evidence="26 27" key="1">
    <citation type="journal article" date="2014" name="Int. J. Syst. Evol. Microbiol.">
        <title>Phylogenomics and the dynamic genome evolution of the genus Streptococcus.</title>
        <authorList>
            <consortium name="The Broad Institute Genome Sequencing Platform"/>
            <person name="Richards V.P."/>
            <person name="Palmer S.R."/>
            <person name="Pavinski Bitar P.D."/>
            <person name="Qin X."/>
            <person name="Weinstock G.M."/>
            <person name="Highlander S.K."/>
            <person name="Town C.D."/>
            <person name="Burne R.A."/>
            <person name="Stanhope M.J."/>
        </authorList>
    </citation>
    <scope>NUCLEOTIDE SEQUENCE [LARGE SCALE GENOMIC DNA]</scope>
    <source>
        <strain evidence="26 27">NCTC 11558</strain>
    </source>
</reference>
<dbReference type="FunFam" id="1.10.274.10:FF:000001">
    <property type="entry name" value="Phosphoenolpyruvate-protein phosphotransferase"/>
    <property type="match status" value="1"/>
</dbReference>
<dbReference type="EC" id="2.7.3.9" evidence="7 18"/>
<keyword evidence="16 18" id="KW-0460">Magnesium</keyword>
<protein>
    <recommendedName>
        <fullName evidence="8 18">Phosphoenolpyruvate-protein phosphotransferase</fullName>
        <ecNumber evidence="7 18">2.7.3.9</ecNumber>
    </recommendedName>
    <alternativeName>
        <fullName evidence="17 18">Phosphotransferase system, enzyme I</fullName>
    </alternativeName>
</protein>
<evidence type="ECO:0000256" key="20">
    <source>
        <dbReference type="PIRSR" id="PIRSR000732-2"/>
    </source>
</evidence>
<evidence type="ECO:0000256" key="6">
    <source>
        <dbReference type="ARBA" id="ARBA00011738"/>
    </source>
</evidence>
<evidence type="ECO:0000256" key="7">
    <source>
        <dbReference type="ARBA" id="ARBA00012232"/>
    </source>
</evidence>
<keyword evidence="12 18" id="KW-0808">Transferase</keyword>
<comment type="similarity">
    <text evidence="5 18">Belongs to the PEP-utilizing enzyme family.</text>
</comment>
<gene>
    <name evidence="26" type="primary">ptsP</name>
    <name evidence="26" type="ORF">STRMA_1054</name>
</gene>
<keyword evidence="9 18" id="KW-0813">Transport</keyword>
<evidence type="ECO:0000256" key="5">
    <source>
        <dbReference type="ARBA" id="ARBA00007837"/>
    </source>
</evidence>
<evidence type="ECO:0000256" key="8">
    <source>
        <dbReference type="ARBA" id="ARBA00016544"/>
    </source>
</evidence>
<dbReference type="PROSITE" id="PS00370">
    <property type="entry name" value="PEP_ENZYMES_PHOS_SITE"/>
    <property type="match status" value="1"/>
</dbReference>
<dbReference type="InterPro" id="IPR050499">
    <property type="entry name" value="PEP-utilizing_PTS_enzyme"/>
</dbReference>
<evidence type="ECO:0000256" key="18">
    <source>
        <dbReference type="PIRNR" id="PIRNR000732"/>
    </source>
</evidence>
<dbReference type="SUPFAM" id="SSF51621">
    <property type="entry name" value="Phosphoenolpyruvate/pyruvate domain"/>
    <property type="match status" value="1"/>
</dbReference>
<dbReference type="InterPro" id="IPR015813">
    <property type="entry name" value="Pyrv/PenolPyrv_kinase-like_dom"/>
</dbReference>
<keyword evidence="10 18" id="KW-0963">Cytoplasm</keyword>
<proteinExistence type="inferred from homology"/>
<dbReference type="InterPro" id="IPR006318">
    <property type="entry name" value="PTS_EI-like"/>
</dbReference>
<dbReference type="PANTHER" id="PTHR46244">
    <property type="entry name" value="PHOSPHOENOLPYRUVATE-PROTEIN PHOSPHOTRANSFERASE"/>
    <property type="match status" value="1"/>
</dbReference>
<dbReference type="EMBL" id="AEUW02000001">
    <property type="protein sequence ID" value="EHJ53077.1"/>
    <property type="molecule type" value="Genomic_DNA"/>
</dbReference>
<evidence type="ECO:0000256" key="9">
    <source>
        <dbReference type="ARBA" id="ARBA00022448"/>
    </source>
</evidence>
<evidence type="ECO:0000256" key="4">
    <source>
        <dbReference type="ARBA" id="ARBA00004496"/>
    </source>
</evidence>
<dbReference type="Gene3D" id="3.20.20.60">
    <property type="entry name" value="Phosphoenolpyruvate-binding domains"/>
    <property type="match status" value="1"/>
</dbReference>
<feature type="domain" description="PEP-utilising enzyme mobile" evidence="23">
    <location>
        <begin position="155"/>
        <end position="227"/>
    </location>
</feature>
<evidence type="ECO:0000313" key="27">
    <source>
        <dbReference type="Proteomes" id="UP000003573"/>
    </source>
</evidence>
<evidence type="ECO:0000256" key="12">
    <source>
        <dbReference type="ARBA" id="ARBA00022679"/>
    </source>
</evidence>
<dbReference type="GO" id="GO:0016301">
    <property type="term" value="F:kinase activity"/>
    <property type="evidence" value="ECO:0007669"/>
    <property type="project" value="UniProtKB-KW"/>
</dbReference>
<keyword evidence="13 18" id="KW-0598">Phosphotransferase system</keyword>
<dbReference type="Pfam" id="PF00391">
    <property type="entry name" value="PEP-utilizers"/>
    <property type="match status" value="1"/>
</dbReference>
<evidence type="ECO:0000256" key="1">
    <source>
        <dbReference type="ARBA" id="ARBA00000683"/>
    </source>
</evidence>
<comment type="catalytic activity">
    <reaction evidence="1 18">
        <text>L-histidyl-[protein] + phosphoenolpyruvate = N(pros)-phospho-L-histidyl-[protein] + pyruvate</text>
        <dbReference type="Rhea" id="RHEA:23880"/>
        <dbReference type="Rhea" id="RHEA-COMP:9745"/>
        <dbReference type="Rhea" id="RHEA-COMP:9746"/>
        <dbReference type="ChEBI" id="CHEBI:15361"/>
        <dbReference type="ChEBI" id="CHEBI:29979"/>
        <dbReference type="ChEBI" id="CHEBI:58702"/>
        <dbReference type="ChEBI" id="CHEBI:64837"/>
        <dbReference type="EC" id="2.7.3.9"/>
    </reaction>
</comment>
<keyword evidence="27" id="KW-1185">Reference proteome</keyword>
<evidence type="ECO:0000256" key="17">
    <source>
        <dbReference type="ARBA" id="ARBA00033235"/>
    </source>
</evidence>
<feature type="binding site" evidence="20">
    <location>
        <begin position="458"/>
        <end position="459"/>
    </location>
    <ligand>
        <name>phosphoenolpyruvate</name>
        <dbReference type="ChEBI" id="CHEBI:58702"/>
    </ligand>
</feature>
<evidence type="ECO:0000256" key="22">
    <source>
        <dbReference type="SAM" id="Coils"/>
    </source>
</evidence>
<feature type="domain" description="PEP-utilising enzyme C-terminal" evidence="24">
    <location>
        <begin position="252"/>
        <end position="545"/>
    </location>
</feature>
<comment type="cofactor">
    <cofactor evidence="2 18 21">
        <name>Mg(2+)</name>
        <dbReference type="ChEBI" id="CHEBI:18420"/>
    </cofactor>
</comment>
<evidence type="ECO:0000256" key="11">
    <source>
        <dbReference type="ARBA" id="ARBA00022597"/>
    </source>
</evidence>
<dbReference type="SUPFAM" id="SSF47831">
    <property type="entry name" value="Enzyme I of the PEP:sugar phosphotransferase system HPr-binding (sub)domain"/>
    <property type="match status" value="1"/>
</dbReference>
<dbReference type="GO" id="GO:0008965">
    <property type="term" value="F:phosphoenolpyruvate-protein phosphotransferase activity"/>
    <property type="evidence" value="ECO:0007669"/>
    <property type="project" value="UniProtKB-EC"/>
</dbReference>
<keyword evidence="11 18" id="KW-0762">Sugar transport</keyword>
<feature type="binding site" evidence="21">
    <location>
        <position position="435"/>
    </location>
    <ligand>
        <name>Mg(2+)</name>
        <dbReference type="ChEBI" id="CHEBI:18420"/>
    </ligand>
</feature>
<feature type="active site" description="Proton donor" evidence="19">
    <location>
        <position position="506"/>
    </location>
</feature>
<dbReference type="PANTHER" id="PTHR46244:SF3">
    <property type="entry name" value="PHOSPHOENOLPYRUVATE-PROTEIN PHOSPHOTRANSFERASE"/>
    <property type="match status" value="1"/>
</dbReference>
<dbReference type="InterPro" id="IPR008279">
    <property type="entry name" value="PEP-util_enz_mobile_dom"/>
</dbReference>
<dbReference type="SUPFAM" id="SSF52009">
    <property type="entry name" value="Phosphohistidine domain"/>
    <property type="match status" value="1"/>
</dbReference>
<dbReference type="InterPro" id="IPR040442">
    <property type="entry name" value="Pyrv_kinase-like_dom_sf"/>
</dbReference>
<dbReference type="FunFam" id="3.20.20.60:FF:000007">
    <property type="entry name" value="Phosphoenolpyruvate-protein phosphotransferase"/>
    <property type="match status" value="1"/>
</dbReference>
<dbReference type="Gene3D" id="3.50.30.10">
    <property type="entry name" value="Phosphohistidine domain"/>
    <property type="match status" value="1"/>
</dbReference>
<dbReference type="Gene3D" id="1.10.274.10">
    <property type="entry name" value="PtsI, HPr-binding domain"/>
    <property type="match status" value="1"/>
</dbReference>
<feature type="binding site" evidence="20">
    <location>
        <position position="334"/>
    </location>
    <ligand>
        <name>phosphoenolpyruvate</name>
        <dbReference type="ChEBI" id="CHEBI:58702"/>
    </ligand>
</feature>
<evidence type="ECO:0000256" key="15">
    <source>
        <dbReference type="ARBA" id="ARBA00022777"/>
    </source>
</evidence>
<dbReference type="InterPro" id="IPR008731">
    <property type="entry name" value="PTS_EIN"/>
</dbReference>
<evidence type="ECO:0000256" key="2">
    <source>
        <dbReference type="ARBA" id="ARBA00001946"/>
    </source>
</evidence>
<dbReference type="PROSITE" id="PS00742">
    <property type="entry name" value="PEP_ENZYMES_2"/>
    <property type="match status" value="1"/>
</dbReference>
<dbReference type="Proteomes" id="UP000003573">
    <property type="component" value="Unassembled WGS sequence"/>
</dbReference>
<dbReference type="InterPro" id="IPR024692">
    <property type="entry name" value="PTS_EI"/>
</dbReference>
<dbReference type="Pfam" id="PF02896">
    <property type="entry name" value="PEP-utilizers_C"/>
    <property type="match status" value="1"/>
</dbReference>
<dbReference type="NCBIfam" id="TIGR01417">
    <property type="entry name" value="PTS_I_fam"/>
    <property type="match status" value="1"/>
</dbReference>
<evidence type="ECO:0000256" key="10">
    <source>
        <dbReference type="ARBA" id="ARBA00022490"/>
    </source>
</evidence>
<comment type="subunit">
    <text evidence="6">Homodimer.</text>
</comment>
<dbReference type="Pfam" id="PF05524">
    <property type="entry name" value="PEP-utilisers_N"/>
    <property type="match status" value="1"/>
</dbReference>
<dbReference type="InterPro" id="IPR023151">
    <property type="entry name" value="PEP_util_CS"/>
</dbReference>
<dbReference type="InterPro" id="IPR036618">
    <property type="entry name" value="PtsI_HPr-bd_sf"/>
</dbReference>
<evidence type="ECO:0000256" key="21">
    <source>
        <dbReference type="PIRSR" id="PIRSR000732-3"/>
    </source>
</evidence>
<comment type="function">
    <text evidence="3 18">General (non sugar-specific) component of the phosphoenolpyruvate-dependent sugar phosphotransferase system (sugar PTS). This major carbohydrate active-transport system catalyzes the phosphorylation of incoming sugar substrates concomitantly with their translocation across the cell membrane. Enzyme I transfers the phosphoryl group from phosphoenolpyruvate (PEP) to the phosphoryl carrier protein (HPr).</text>
</comment>
<evidence type="ECO:0000256" key="14">
    <source>
        <dbReference type="ARBA" id="ARBA00022723"/>
    </source>
</evidence>
<organism evidence="26 27">
    <name type="scientific">Streptococcus macacae NCTC 11558</name>
    <dbReference type="NCBI Taxonomy" id="764298"/>
    <lineage>
        <taxon>Bacteria</taxon>
        <taxon>Bacillati</taxon>
        <taxon>Bacillota</taxon>
        <taxon>Bacilli</taxon>
        <taxon>Lactobacillales</taxon>
        <taxon>Streptococcaceae</taxon>
        <taxon>Streptococcus</taxon>
    </lineage>
</organism>
<evidence type="ECO:0000259" key="24">
    <source>
        <dbReference type="Pfam" id="PF02896"/>
    </source>
</evidence>
<evidence type="ECO:0000256" key="19">
    <source>
        <dbReference type="PIRSR" id="PIRSR000732-1"/>
    </source>
</evidence>
<feature type="coiled-coil region" evidence="22">
    <location>
        <begin position="34"/>
        <end position="61"/>
    </location>
</feature>
<dbReference type="GO" id="GO:0046872">
    <property type="term" value="F:metal ion binding"/>
    <property type="evidence" value="ECO:0007669"/>
    <property type="project" value="UniProtKB-KW"/>
</dbReference>
<sequence>MTEMLKGIAASDGVAVAKAYLLVEPDLSFETVSVSDTNAEEARLEAALEASQNELSLIRDKAVESLGEEAAAVFDAHLMVLADPEMIGQVKDAIREKQVNAEAALKEVTDMFVALLEGMEDNPYMQERAADIRDVTKRIIANLLGVKLPNPAAINEESVVIANDLTPSDTAQLNKQFVKAFVTNVGGRTSHSAIMARTLEIAAVLGTNDITARVKDGDLVAVNGITGEVIVNPTDDQVAEFKAAGAAYAKQKAEWALLKDAQTVTADGKHFELAANIGTPKDIDGVNDNGAEAVGLYRTEFLYMDSQDFPTEDEQYKAYKAVLEGMNGKPVVVRTMDIGGDKELPYFDLPKEMNPFLGFRALRISISETGDHMFRTQIRALLRASVHGQLRIMFPMVALLKEFRKAKAVFEEEKANLKAEGVAVADDIQVGIMIEIPAAAMLADQFAKEVDFFSIGTNDLIQYTMAADRMNEQVSYLYQPYNPSILRLINNVIKAAHAEGKWAGMCGEMAGDQQAVPLLVGLGLDEFSMSATSVLRTRSLMKTLDTEKMAEYANRAITECATAEEVLELQKEYVHFD</sequence>
<evidence type="ECO:0000259" key="23">
    <source>
        <dbReference type="Pfam" id="PF00391"/>
    </source>
</evidence>
<feature type="binding site" evidence="20">
    <location>
        <position position="469"/>
    </location>
    <ligand>
        <name>phosphoenolpyruvate</name>
        <dbReference type="ChEBI" id="CHEBI:58702"/>
    </ligand>
</feature>
<keyword evidence="22" id="KW-0175">Coiled coil</keyword>
<feature type="binding site" evidence="21">
    <location>
        <position position="459"/>
    </location>
    <ligand>
        <name>Mg(2+)</name>
        <dbReference type="ChEBI" id="CHEBI:18420"/>
    </ligand>
</feature>
<dbReference type="eggNOG" id="COG1080">
    <property type="taxonomic scope" value="Bacteria"/>
</dbReference>
<dbReference type="InterPro" id="IPR036637">
    <property type="entry name" value="Phosphohistidine_dom_sf"/>
</dbReference>
<accession>G5JUR4</accession>
<dbReference type="RefSeq" id="WP_003081887.1">
    <property type="nucleotide sequence ID" value="NZ_AEUW02000001.1"/>
</dbReference>
<comment type="caution">
    <text evidence="26">The sequence shown here is derived from an EMBL/GenBank/DDBJ whole genome shotgun (WGS) entry which is preliminary data.</text>
</comment>
<dbReference type="PRINTS" id="PR01736">
    <property type="entry name" value="PHPHTRNFRASE"/>
</dbReference>
<comment type="subcellular location">
    <subcellularLocation>
        <location evidence="4 18">Cytoplasm</location>
    </subcellularLocation>
</comment>
<feature type="binding site" evidence="20">
    <location>
        <position position="298"/>
    </location>
    <ligand>
        <name>phosphoenolpyruvate</name>
        <dbReference type="ChEBI" id="CHEBI:58702"/>
    </ligand>
</feature>
<evidence type="ECO:0000256" key="13">
    <source>
        <dbReference type="ARBA" id="ARBA00022683"/>
    </source>
</evidence>
<keyword evidence="15 18" id="KW-0418">Kinase</keyword>
<dbReference type="AlphaFoldDB" id="G5JUR4"/>
<evidence type="ECO:0000259" key="25">
    <source>
        <dbReference type="Pfam" id="PF05524"/>
    </source>
</evidence>
<dbReference type="InterPro" id="IPR000121">
    <property type="entry name" value="PEP_util_C"/>
</dbReference>
<dbReference type="GO" id="GO:0009401">
    <property type="term" value="P:phosphoenolpyruvate-dependent sugar phosphotransferase system"/>
    <property type="evidence" value="ECO:0007669"/>
    <property type="project" value="UniProtKB-KW"/>
</dbReference>
<dbReference type="InterPro" id="IPR018274">
    <property type="entry name" value="PEP_util_AS"/>
</dbReference>
<keyword evidence="14 18" id="KW-0479">Metal-binding</keyword>
<evidence type="ECO:0000256" key="16">
    <source>
        <dbReference type="ARBA" id="ARBA00022842"/>
    </source>
</evidence>